<dbReference type="Pfam" id="PF05016">
    <property type="entry name" value="ParE_toxin"/>
    <property type="match status" value="1"/>
</dbReference>
<dbReference type="OrthoDB" id="278204at2"/>
<comment type="caution">
    <text evidence="2">The sequence shown here is derived from an EMBL/GenBank/DDBJ whole genome shotgun (WGS) entry which is preliminary data.</text>
</comment>
<dbReference type="InterPro" id="IPR007712">
    <property type="entry name" value="RelE/ParE_toxin"/>
</dbReference>
<gene>
    <name evidence="2" type="ORF">AQPW35_16540</name>
</gene>
<dbReference type="EMBL" id="BJCL01000003">
    <property type="protein sequence ID" value="GCL62573.1"/>
    <property type="molecule type" value="Genomic_DNA"/>
</dbReference>
<evidence type="ECO:0008006" key="4">
    <source>
        <dbReference type="Google" id="ProtNLM"/>
    </source>
</evidence>
<accession>A0A480AMI1</accession>
<reference evidence="3" key="1">
    <citation type="submission" date="2019-03" db="EMBL/GenBank/DDBJ databases">
        <title>Aquabacterium pictum sp.nov., the first bacteriochlorophyll a-containing freshwater bacterium in the genus Aquabacterium of the class Betaproteobacteria.</title>
        <authorList>
            <person name="Hirose S."/>
            <person name="Tank M."/>
            <person name="Hara E."/>
            <person name="Tamaki H."/>
            <person name="Takaichi S."/>
            <person name="Haruta S."/>
            <person name="Hanada S."/>
        </authorList>
    </citation>
    <scope>NUCLEOTIDE SEQUENCE [LARGE SCALE GENOMIC DNA]</scope>
    <source>
        <strain evidence="3">W35</strain>
    </source>
</reference>
<dbReference type="InterPro" id="IPR035093">
    <property type="entry name" value="RelE/ParE_toxin_dom_sf"/>
</dbReference>
<organism evidence="2 3">
    <name type="scientific">Pseudaquabacterium pictum</name>
    <dbReference type="NCBI Taxonomy" id="2315236"/>
    <lineage>
        <taxon>Bacteria</taxon>
        <taxon>Pseudomonadati</taxon>
        <taxon>Pseudomonadota</taxon>
        <taxon>Betaproteobacteria</taxon>
        <taxon>Burkholderiales</taxon>
        <taxon>Sphaerotilaceae</taxon>
        <taxon>Pseudaquabacterium</taxon>
    </lineage>
</organism>
<name>A0A480AMI1_9BURK</name>
<keyword evidence="1" id="KW-1277">Toxin-antitoxin system</keyword>
<evidence type="ECO:0000313" key="2">
    <source>
        <dbReference type="EMBL" id="GCL62573.1"/>
    </source>
</evidence>
<sequence>MSLFDVQILPDAEAEIGAIYLWYFERNPQAAIAFRDEALSSMDDLAESAGKWREDDDGTRRRLLRHFPYTVFYEVDQRTVIVLAVAHNRRAPGYWRGR</sequence>
<proteinExistence type="predicted"/>
<dbReference type="Gene3D" id="3.30.2310.20">
    <property type="entry name" value="RelE-like"/>
    <property type="match status" value="1"/>
</dbReference>
<evidence type="ECO:0000256" key="1">
    <source>
        <dbReference type="ARBA" id="ARBA00022649"/>
    </source>
</evidence>
<keyword evidence="3" id="KW-1185">Reference proteome</keyword>
<protein>
    <recommendedName>
        <fullName evidence="4">Plasmid stabilization protein</fullName>
    </recommendedName>
</protein>
<dbReference type="Proteomes" id="UP000301751">
    <property type="component" value="Unassembled WGS sequence"/>
</dbReference>
<evidence type="ECO:0000313" key="3">
    <source>
        <dbReference type="Proteomes" id="UP000301751"/>
    </source>
</evidence>
<dbReference type="RefSeq" id="WP_137732324.1">
    <property type="nucleotide sequence ID" value="NZ_BJCL01000003.1"/>
</dbReference>
<dbReference type="AlphaFoldDB" id="A0A480AMI1"/>